<dbReference type="EMBL" id="ML992665">
    <property type="protein sequence ID" value="KAF2215915.1"/>
    <property type="molecule type" value="Genomic_DNA"/>
</dbReference>
<sequence>MRLRHLLRQGSTVRPNFIVVQLRAVFQQTSHDDDGTPPVAVCRNTVIQSQPPAHARSPIPLLHFRGLERPPGHGRERKEIETQYQPAVLNGLTLLDEDALRQDQISNLHRCSSAPPRPASQWKRLEYGCTLQIFLPVKYGFRSQGTYA</sequence>
<keyword evidence="2" id="KW-1185">Reference proteome</keyword>
<reference evidence="1" key="1">
    <citation type="journal article" date="2020" name="Stud. Mycol.">
        <title>101 Dothideomycetes genomes: a test case for predicting lifestyles and emergence of pathogens.</title>
        <authorList>
            <person name="Haridas S."/>
            <person name="Albert R."/>
            <person name="Binder M."/>
            <person name="Bloem J."/>
            <person name="Labutti K."/>
            <person name="Salamov A."/>
            <person name="Andreopoulos B."/>
            <person name="Baker S."/>
            <person name="Barry K."/>
            <person name="Bills G."/>
            <person name="Bluhm B."/>
            <person name="Cannon C."/>
            <person name="Castanera R."/>
            <person name="Culley D."/>
            <person name="Daum C."/>
            <person name="Ezra D."/>
            <person name="Gonzalez J."/>
            <person name="Henrissat B."/>
            <person name="Kuo A."/>
            <person name="Liang C."/>
            <person name="Lipzen A."/>
            <person name="Lutzoni F."/>
            <person name="Magnuson J."/>
            <person name="Mondo S."/>
            <person name="Nolan M."/>
            <person name="Ohm R."/>
            <person name="Pangilinan J."/>
            <person name="Park H.-J."/>
            <person name="Ramirez L."/>
            <person name="Alfaro M."/>
            <person name="Sun H."/>
            <person name="Tritt A."/>
            <person name="Yoshinaga Y."/>
            <person name="Zwiers L.-H."/>
            <person name="Turgeon B."/>
            <person name="Goodwin S."/>
            <person name="Spatafora J."/>
            <person name="Crous P."/>
            <person name="Grigoriev I."/>
        </authorList>
    </citation>
    <scope>NUCLEOTIDE SEQUENCE</scope>
    <source>
        <strain evidence="1">SCOH1-5</strain>
    </source>
</reference>
<evidence type="ECO:0000313" key="1">
    <source>
        <dbReference type="EMBL" id="KAF2215915.1"/>
    </source>
</evidence>
<gene>
    <name evidence="1" type="ORF">CERZMDRAFT_94303</name>
</gene>
<protein>
    <submittedName>
        <fullName evidence="1">Uncharacterized protein</fullName>
    </submittedName>
</protein>
<dbReference type="AlphaFoldDB" id="A0A6A6FR07"/>
<evidence type="ECO:0000313" key="2">
    <source>
        <dbReference type="Proteomes" id="UP000799539"/>
    </source>
</evidence>
<proteinExistence type="predicted"/>
<accession>A0A6A6FR07</accession>
<name>A0A6A6FR07_9PEZI</name>
<dbReference type="Proteomes" id="UP000799539">
    <property type="component" value="Unassembled WGS sequence"/>
</dbReference>
<organism evidence="1 2">
    <name type="scientific">Cercospora zeae-maydis SCOH1-5</name>
    <dbReference type="NCBI Taxonomy" id="717836"/>
    <lineage>
        <taxon>Eukaryota</taxon>
        <taxon>Fungi</taxon>
        <taxon>Dikarya</taxon>
        <taxon>Ascomycota</taxon>
        <taxon>Pezizomycotina</taxon>
        <taxon>Dothideomycetes</taxon>
        <taxon>Dothideomycetidae</taxon>
        <taxon>Mycosphaerellales</taxon>
        <taxon>Mycosphaerellaceae</taxon>
        <taxon>Cercospora</taxon>
    </lineage>
</organism>